<sequence>MNDVAQPKSYTSALVAIISVFFFWGFVAASNGVLIPMFRKHFDLTQFQSQLVDFAFYIAYFVGSLIYFLWSLFLGDPLNKIGYKKGLIIGLLVSACGALLFIPAVNAVSYGIFLTGLFVIGIGFALLQIVANPFVINLGDPAKGASRLNLAGGINSLGTTIGPIILAFALYGKIIPGKEASIGLDNLKIPYVTLAVVLTALALLIAAVKMPVIKNESVIERKVEAFQYPQLTLGMIAIFVYVGVEVTIQSNLGALLKLPDIKGIDHTMVDKYIALYWGSLMIGRMSSALKTFNLSKGVYNVLSIVVPFVVFGIVMYFSSLRGFEVNDLWNYAAWIVVFILVKYAGQEKPSKTLMLFGISAIVMMLIGLFTTGDVALFSFISGGLFCSVMWPCIFNLAIAGLGKYTNQGSSLLIMMILGGAIIPPLQGAISDNPSIGIHNSYWVPVLGFAYLAWYGFASRRILQKQGIDYDTNTGAGH</sequence>
<protein>
    <submittedName>
        <fullName evidence="7">MFS transporter</fullName>
    </submittedName>
</protein>
<name>A0A2W2AFU8_9BACT</name>
<dbReference type="Proteomes" id="UP000248745">
    <property type="component" value="Unassembled WGS sequence"/>
</dbReference>
<evidence type="ECO:0000313" key="8">
    <source>
        <dbReference type="Proteomes" id="UP000248745"/>
    </source>
</evidence>
<feature type="transmembrane region" description="Helical" evidence="6">
    <location>
        <begin position="272"/>
        <end position="289"/>
    </location>
</feature>
<feature type="transmembrane region" description="Helical" evidence="6">
    <location>
        <begin position="352"/>
        <end position="370"/>
    </location>
</feature>
<feature type="transmembrane region" description="Helical" evidence="6">
    <location>
        <begin position="86"/>
        <end position="105"/>
    </location>
</feature>
<comment type="caution">
    <text evidence="7">The sequence shown here is derived from an EMBL/GenBank/DDBJ whole genome shotgun (WGS) entry which is preliminary data.</text>
</comment>
<proteinExistence type="predicted"/>
<dbReference type="Gene3D" id="1.20.1250.20">
    <property type="entry name" value="MFS general substrate transporter like domains"/>
    <property type="match status" value="3"/>
</dbReference>
<dbReference type="PANTHER" id="PTHR43702">
    <property type="entry name" value="L-FUCOSE-PROTON SYMPORTER"/>
    <property type="match status" value="1"/>
</dbReference>
<keyword evidence="5 6" id="KW-0472">Membrane</keyword>
<reference evidence="7 8" key="1">
    <citation type="submission" date="2018-06" db="EMBL/GenBank/DDBJ databases">
        <title>Mucibacter soli gen. nov., sp. nov., a new member of the family Chitinophagaceae producing mucin.</title>
        <authorList>
            <person name="Kim M.-K."/>
            <person name="Park S."/>
            <person name="Kim T.-S."/>
            <person name="Joung Y."/>
            <person name="Han J.-H."/>
            <person name="Kim S.B."/>
        </authorList>
    </citation>
    <scope>NUCLEOTIDE SEQUENCE [LARGE SCALE GENOMIC DNA]</scope>
    <source>
        <strain evidence="7 8">R1-15</strain>
    </source>
</reference>
<organism evidence="7 8">
    <name type="scientific">Taibaiella soli</name>
    <dbReference type="NCBI Taxonomy" id="1649169"/>
    <lineage>
        <taxon>Bacteria</taxon>
        <taxon>Pseudomonadati</taxon>
        <taxon>Bacteroidota</taxon>
        <taxon>Chitinophagia</taxon>
        <taxon>Chitinophagales</taxon>
        <taxon>Chitinophagaceae</taxon>
        <taxon>Taibaiella</taxon>
    </lineage>
</organism>
<dbReference type="SUPFAM" id="SSF103473">
    <property type="entry name" value="MFS general substrate transporter"/>
    <property type="match status" value="1"/>
</dbReference>
<keyword evidence="4 6" id="KW-1133">Transmembrane helix</keyword>
<dbReference type="InterPro" id="IPR011701">
    <property type="entry name" value="MFS"/>
</dbReference>
<evidence type="ECO:0000256" key="6">
    <source>
        <dbReference type="SAM" id="Phobius"/>
    </source>
</evidence>
<dbReference type="PANTHER" id="PTHR43702:SF3">
    <property type="entry name" value="PROTEIN TSGA"/>
    <property type="match status" value="1"/>
</dbReference>
<feature type="transmembrane region" description="Helical" evidence="6">
    <location>
        <begin position="328"/>
        <end position="345"/>
    </location>
</feature>
<feature type="transmembrane region" description="Helical" evidence="6">
    <location>
        <begin position="441"/>
        <end position="457"/>
    </location>
</feature>
<feature type="transmembrane region" description="Helical" evidence="6">
    <location>
        <begin position="231"/>
        <end position="252"/>
    </location>
</feature>
<evidence type="ECO:0000256" key="2">
    <source>
        <dbReference type="ARBA" id="ARBA00022475"/>
    </source>
</evidence>
<feature type="transmembrane region" description="Helical" evidence="6">
    <location>
        <begin position="111"/>
        <end position="136"/>
    </location>
</feature>
<gene>
    <name evidence="7" type="ORF">DN068_20600</name>
</gene>
<evidence type="ECO:0000256" key="3">
    <source>
        <dbReference type="ARBA" id="ARBA00022692"/>
    </source>
</evidence>
<feature type="transmembrane region" description="Helical" evidence="6">
    <location>
        <begin position="191"/>
        <end position="210"/>
    </location>
</feature>
<keyword evidence="8" id="KW-1185">Reference proteome</keyword>
<dbReference type="Pfam" id="PF07690">
    <property type="entry name" value="MFS_1"/>
    <property type="match status" value="1"/>
</dbReference>
<keyword evidence="2" id="KW-1003">Cell membrane</keyword>
<feature type="transmembrane region" description="Helical" evidence="6">
    <location>
        <begin position="148"/>
        <end position="171"/>
    </location>
</feature>
<feature type="transmembrane region" description="Helical" evidence="6">
    <location>
        <begin position="411"/>
        <end position="429"/>
    </location>
</feature>
<dbReference type="GO" id="GO:0022857">
    <property type="term" value="F:transmembrane transporter activity"/>
    <property type="evidence" value="ECO:0007669"/>
    <property type="project" value="InterPro"/>
</dbReference>
<dbReference type="OrthoDB" id="9786665at2"/>
<comment type="subcellular location">
    <subcellularLocation>
        <location evidence="1">Cell inner membrane</location>
        <topology evidence="1">Multi-pass membrane protein</topology>
    </subcellularLocation>
</comment>
<dbReference type="GO" id="GO:0005886">
    <property type="term" value="C:plasma membrane"/>
    <property type="evidence" value="ECO:0007669"/>
    <property type="project" value="UniProtKB-SubCell"/>
</dbReference>
<feature type="transmembrane region" description="Helical" evidence="6">
    <location>
        <begin position="54"/>
        <end position="74"/>
    </location>
</feature>
<feature type="transmembrane region" description="Helical" evidence="6">
    <location>
        <begin position="298"/>
        <end position="316"/>
    </location>
</feature>
<feature type="transmembrane region" description="Helical" evidence="6">
    <location>
        <begin position="376"/>
        <end position="399"/>
    </location>
</feature>
<accession>A0A2W2AFU8</accession>
<dbReference type="RefSeq" id="WP_111000836.1">
    <property type="nucleotide sequence ID" value="NZ_QKTW01000027.1"/>
</dbReference>
<dbReference type="EMBL" id="QKTW01000027">
    <property type="protein sequence ID" value="PZF71100.1"/>
    <property type="molecule type" value="Genomic_DNA"/>
</dbReference>
<evidence type="ECO:0000313" key="7">
    <source>
        <dbReference type="EMBL" id="PZF71100.1"/>
    </source>
</evidence>
<keyword evidence="3 6" id="KW-0812">Transmembrane</keyword>
<evidence type="ECO:0000256" key="5">
    <source>
        <dbReference type="ARBA" id="ARBA00023136"/>
    </source>
</evidence>
<dbReference type="InterPro" id="IPR050375">
    <property type="entry name" value="MFS_TsgA-like"/>
</dbReference>
<dbReference type="AlphaFoldDB" id="A0A2W2AFU8"/>
<evidence type="ECO:0000256" key="1">
    <source>
        <dbReference type="ARBA" id="ARBA00004429"/>
    </source>
</evidence>
<dbReference type="InterPro" id="IPR036259">
    <property type="entry name" value="MFS_trans_sf"/>
</dbReference>
<evidence type="ECO:0000256" key="4">
    <source>
        <dbReference type="ARBA" id="ARBA00022989"/>
    </source>
</evidence>
<feature type="transmembrane region" description="Helical" evidence="6">
    <location>
        <begin position="12"/>
        <end position="34"/>
    </location>
</feature>